<dbReference type="InterPro" id="IPR013105">
    <property type="entry name" value="TPR_2"/>
</dbReference>
<dbReference type="PANTHER" id="PTHR46512">
    <property type="entry name" value="PEPTIDYLPROLYL ISOMERASE"/>
    <property type="match status" value="1"/>
</dbReference>
<reference evidence="13 14" key="2">
    <citation type="submission" date="2024-05" db="EMBL/GenBank/DDBJ databases">
        <authorList>
            <person name="Chen Y."/>
            <person name="Shah S."/>
            <person name="Dougan E. K."/>
            <person name="Thang M."/>
            <person name="Chan C."/>
        </authorList>
    </citation>
    <scope>NUCLEOTIDE SEQUENCE [LARGE SCALE GENOMIC DNA]</scope>
</reference>
<feature type="coiled-coil region" evidence="11">
    <location>
        <begin position="168"/>
        <end position="195"/>
    </location>
</feature>
<sequence length="515" mass="60011">MGNAERVQRAGEFKNIGNEKFKSGNLMEARDYYREAIVYVEDLVDARRKERNELLMPLYSNLAQVYLRLEEHTSAEDVCTKALTIADLPKNAVPSALKAKAHFRRAVARRNLGESEEAREDLQAVLRLQPDHAEVLKELAVVKSQLAEKHKQQKAAWGGFLQKECGHSDRQERQRQALERRKERLRKAEERQQMEGAFEKLSKGKMLYAAREKEMEPVRKKEEEKKQTLELEQQLLNIIDESNGKPKTEKFEEFMKQKEARAMEQSSELDQKKKVLDKVKKEEQWAEDDQWRQERLNHRQQIQSRPSPAARQMWEAKQVDRWCQQRLREMLVPATVQLEDDSLQKLATKELFEVPEAPVLRALITDVLKLEGDASVIQLNANKKPLHYFDYFLKMDWEVHICSLHESSYRPAEELITEAAHDHEQKAPKSVAKNMVVGGTVKIREFSSEEIPGDGLSWPLEVKEKRRVRTGEGLPKLIAMSETLREKLFQEVKEILGRWIKEYQDYWGCGQDPGC</sequence>
<protein>
    <recommendedName>
        <fullName evidence="3">peptidylprolyl isomerase</fullName>
        <ecNumber evidence="3">5.2.1.8</ecNumber>
    </recommendedName>
</protein>
<evidence type="ECO:0000256" key="5">
    <source>
        <dbReference type="ARBA" id="ARBA00022553"/>
    </source>
</evidence>
<evidence type="ECO:0000256" key="11">
    <source>
        <dbReference type="SAM" id="Coils"/>
    </source>
</evidence>
<comment type="subcellular location">
    <subcellularLocation>
        <location evidence="2">Cytoplasm</location>
    </subcellularLocation>
</comment>
<dbReference type="Proteomes" id="UP001152797">
    <property type="component" value="Unassembled WGS sequence"/>
</dbReference>
<feature type="repeat" description="TPR" evidence="10">
    <location>
        <begin position="99"/>
        <end position="132"/>
    </location>
</feature>
<evidence type="ECO:0000313" key="14">
    <source>
        <dbReference type="Proteomes" id="UP001152797"/>
    </source>
</evidence>
<feature type="coiled-coil region" evidence="11">
    <location>
        <begin position="221"/>
        <end position="282"/>
    </location>
</feature>
<dbReference type="Gene3D" id="3.15.10.20">
    <property type="entry name" value="Activator of Hsp90 ATPase Aha1, N-terminal domain"/>
    <property type="match status" value="1"/>
</dbReference>
<dbReference type="SUPFAM" id="SSF48452">
    <property type="entry name" value="TPR-like"/>
    <property type="match status" value="1"/>
</dbReference>
<evidence type="ECO:0000313" key="12">
    <source>
        <dbReference type="EMBL" id="CAI3990895.1"/>
    </source>
</evidence>
<dbReference type="AlphaFoldDB" id="A0A9P1CG86"/>
<dbReference type="PANTHER" id="PTHR46512:SF9">
    <property type="entry name" value="PEPTIDYLPROLYL ISOMERASE"/>
    <property type="match status" value="1"/>
</dbReference>
<dbReference type="GO" id="GO:0005737">
    <property type="term" value="C:cytoplasm"/>
    <property type="evidence" value="ECO:0007669"/>
    <property type="project" value="UniProtKB-SubCell"/>
</dbReference>
<evidence type="ECO:0000256" key="6">
    <source>
        <dbReference type="ARBA" id="ARBA00022737"/>
    </source>
</evidence>
<dbReference type="PROSITE" id="PS50005">
    <property type="entry name" value="TPR"/>
    <property type="match status" value="1"/>
</dbReference>
<keyword evidence="4" id="KW-0963">Cytoplasm</keyword>
<dbReference type="EMBL" id="CAMXCT030001525">
    <property type="protein sequence ID" value="CAL4778207.1"/>
    <property type="molecule type" value="Genomic_DNA"/>
</dbReference>
<dbReference type="OrthoDB" id="185089at2759"/>
<evidence type="ECO:0000256" key="8">
    <source>
        <dbReference type="ARBA" id="ARBA00023110"/>
    </source>
</evidence>
<comment type="caution">
    <text evidence="12">The sequence shown here is derived from an EMBL/GenBank/DDBJ whole genome shotgun (WGS) entry which is preliminary data.</text>
</comment>
<evidence type="ECO:0000256" key="9">
    <source>
        <dbReference type="ARBA" id="ARBA00023235"/>
    </source>
</evidence>
<dbReference type="InterPro" id="IPR019734">
    <property type="entry name" value="TPR_rpt"/>
</dbReference>
<accession>A0A9P1CG86</accession>
<dbReference type="Pfam" id="PF13181">
    <property type="entry name" value="TPR_8"/>
    <property type="match status" value="1"/>
</dbReference>
<evidence type="ECO:0000256" key="4">
    <source>
        <dbReference type="ARBA" id="ARBA00022490"/>
    </source>
</evidence>
<dbReference type="SUPFAM" id="SSF103111">
    <property type="entry name" value="Activator of Hsp90 ATPase, Aha1"/>
    <property type="match status" value="1"/>
</dbReference>
<keyword evidence="11" id="KW-0175">Coiled coil</keyword>
<keyword evidence="6" id="KW-0677">Repeat</keyword>
<evidence type="ECO:0000256" key="10">
    <source>
        <dbReference type="PROSITE-ProRule" id="PRU00339"/>
    </source>
</evidence>
<proteinExistence type="predicted"/>
<keyword evidence="9 13" id="KW-0413">Isomerase</keyword>
<name>A0A9P1CG86_9DINO</name>
<evidence type="ECO:0000256" key="7">
    <source>
        <dbReference type="ARBA" id="ARBA00022803"/>
    </source>
</evidence>
<keyword evidence="8" id="KW-0697">Rotamase</keyword>
<gene>
    <name evidence="12" type="ORF">C1SCF055_LOCUS17845</name>
</gene>
<evidence type="ECO:0000256" key="2">
    <source>
        <dbReference type="ARBA" id="ARBA00004496"/>
    </source>
</evidence>
<keyword evidence="7 10" id="KW-0802">TPR repeat</keyword>
<evidence type="ECO:0000256" key="3">
    <source>
        <dbReference type="ARBA" id="ARBA00013194"/>
    </source>
</evidence>
<dbReference type="EC" id="5.2.1.8" evidence="3"/>
<dbReference type="EMBL" id="CAMXCT020001525">
    <property type="protein sequence ID" value="CAL1144270.1"/>
    <property type="molecule type" value="Genomic_DNA"/>
</dbReference>
<dbReference type="Pfam" id="PF07719">
    <property type="entry name" value="TPR_2"/>
    <property type="match status" value="1"/>
</dbReference>
<dbReference type="GO" id="GO:0003755">
    <property type="term" value="F:peptidyl-prolyl cis-trans isomerase activity"/>
    <property type="evidence" value="ECO:0007669"/>
    <property type="project" value="UniProtKB-EC"/>
</dbReference>
<organism evidence="12">
    <name type="scientific">Cladocopium goreaui</name>
    <dbReference type="NCBI Taxonomy" id="2562237"/>
    <lineage>
        <taxon>Eukaryota</taxon>
        <taxon>Sar</taxon>
        <taxon>Alveolata</taxon>
        <taxon>Dinophyceae</taxon>
        <taxon>Suessiales</taxon>
        <taxon>Symbiodiniaceae</taxon>
        <taxon>Cladocopium</taxon>
    </lineage>
</organism>
<dbReference type="InterPro" id="IPR036338">
    <property type="entry name" value="Aha1"/>
</dbReference>
<dbReference type="SMART" id="SM00028">
    <property type="entry name" value="TPR"/>
    <property type="match status" value="3"/>
</dbReference>
<reference evidence="12" key="1">
    <citation type="submission" date="2022-10" db="EMBL/GenBank/DDBJ databases">
        <authorList>
            <person name="Chen Y."/>
            <person name="Dougan E. K."/>
            <person name="Chan C."/>
            <person name="Rhodes N."/>
            <person name="Thang M."/>
        </authorList>
    </citation>
    <scope>NUCLEOTIDE SEQUENCE</scope>
</reference>
<keyword evidence="14" id="KW-1185">Reference proteome</keyword>
<dbReference type="InterPro" id="IPR050754">
    <property type="entry name" value="FKBP4/5/8-like"/>
</dbReference>
<keyword evidence="5" id="KW-0597">Phosphoprotein</keyword>
<evidence type="ECO:0000256" key="1">
    <source>
        <dbReference type="ARBA" id="ARBA00000971"/>
    </source>
</evidence>
<evidence type="ECO:0000313" key="13">
    <source>
        <dbReference type="EMBL" id="CAL4778207.1"/>
    </source>
</evidence>
<dbReference type="EMBL" id="CAMXCT010001525">
    <property type="protein sequence ID" value="CAI3990895.1"/>
    <property type="molecule type" value="Genomic_DNA"/>
</dbReference>
<dbReference type="Gene3D" id="1.25.40.10">
    <property type="entry name" value="Tetratricopeptide repeat domain"/>
    <property type="match status" value="1"/>
</dbReference>
<comment type="catalytic activity">
    <reaction evidence="1">
        <text>[protein]-peptidylproline (omega=180) = [protein]-peptidylproline (omega=0)</text>
        <dbReference type="Rhea" id="RHEA:16237"/>
        <dbReference type="Rhea" id="RHEA-COMP:10747"/>
        <dbReference type="Rhea" id="RHEA-COMP:10748"/>
        <dbReference type="ChEBI" id="CHEBI:83833"/>
        <dbReference type="ChEBI" id="CHEBI:83834"/>
        <dbReference type="EC" id="5.2.1.8"/>
    </reaction>
</comment>
<dbReference type="InterPro" id="IPR011990">
    <property type="entry name" value="TPR-like_helical_dom_sf"/>
</dbReference>